<feature type="domain" description="Calcineurin-like phosphoesterase" evidence="1">
    <location>
        <begin position="172"/>
        <end position="372"/>
    </location>
</feature>
<keyword evidence="3" id="KW-1185">Reference proteome</keyword>
<dbReference type="EMBL" id="KY368640">
    <property type="protein sequence ID" value="APZ82597.1"/>
    <property type="molecule type" value="Genomic_DNA"/>
</dbReference>
<proteinExistence type="predicted"/>
<dbReference type="GO" id="GO:0016787">
    <property type="term" value="F:hydrolase activity"/>
    <property type="evidence" value="ECO:0007669"/>
    <property type="project" value="InterPro"/>
</dbReference>
<dbReference type="InterPro" id="IPR029052">
    <property type="entry name" value="Metallo-depent_PP-like"/>
</dbReference>
<organism evidence="2 3">
    <name type="scientific">Bacillus phage vB_BsuM-Goe3</name>
    <dbReference type="NCBI Taxonomy" id="1933063"/>
    <lineage>
        <taxon>Viruses</taxon>
        <taxon>Duplodnaviria</taxon>
        <taxon>Heunggongvirae</taxon>
        <taxon>Uroviricota</taxon>
        <taxon>Caudoviricetes</taxon>
        <taxon>Herelleviridae</taxon>
        <taxon>Bastillevirinae</taxon>
        <taxon>Grisebachstrassevirus</taxon>
        <taxon>Grisebachstrassevirus goe3</taxon>
    </lineage>
</organism>
<organismHost>
    <name type="scientific">Bacillus subtilis</name>
    <dbReference type="NCBI Taxonomy" id="1423"/>
</organismHost>
<name>A0A217ER78_BPGO3</name>
<evidence type="ECO:0000259" key="1">
    <source>
        <dbReference type="Pfam" id="PF00149"/>
    </source>
</evidence>
<sequence length="436" mass="49676">MKKHNLTTEEQEMLNTEAGAYAVIMGYLEAERGKIPPTIFSKLAEGLGYPKLKRAELRDFAAEIQDDKVLSSLRSKGYNRVIKIDDIPHAGGDGFEFTEKDVFSQVTNYVVTEEDTTANIREFRKLQREGVYMQKLMDGLKEHLVAELKGMPRPKYVKTLPPKKNKGDKSLILLFSDWHIGALVYNEATGGYNFEKLQGQVQEIIDFTLKIIKDLDIKELYVFHIGDIIEHISMRNVNQAFDAEFPATHQIARGSRMLIDILKVLSDHTHITFGMVAGNHDRFNGNKNDKVYNDNSTYIMLDTLLMLQEEFGALPNVHIIDNREDTYQFTAEVAGKLIKVKHGDFEKKKDDVKIPNHIKDRPVDYLFLGHIHTTRIVQEDFARFHVYVGSTMGANNYSKDLNLPTTSASQMAVVLTEGSDTPFFIPFMLDKKGKLH</sequence>
<dbReference type="Gene3D" id="3.60.21.10">
    <property type="match status" value="1"/>
</dbReference>
<dbReference type="InterPro" id="IPR004843">
    <property type="entry name" value="Calcineurin-like_PHP"/>
</dbReference>
<evidence type="ECO:0000313" key="3">
    <source>
        <dbReference type="Proteomes" id="UP000221795"/>
    </source>
</evidence>
<reference evidence="2" key="1">
    <citation type="journal article" date="2017" name="Viruses">
        <title>Characterization of Bacillus subtilis Viruses vB_BsuM-Goe2 and vB_BsuM-Goe3.</title>
        <authorList>
            <person name="Willms I.M."/>
            <person name="Hoppert M."/>
            <person name="Hertel R."/>
        </authorList>
    </citation>
    <scope>NUCLEOTIDE SEQUENCE [LARGE SCALE GENOMIC DNA]</scope>
</reference>
<dbReference type="SUPFAM" id="SSF56300">
    <property type="entry name" value="Metallo-dependent phosphatases"/>
    <property type="match status" value="1"/>
</dbReference>
<protein>
    <submittedName>
        <fullName evidence="2">Metallophosphatase</fullName>
    </submittedName>
</protein>
<dbReference type="Proteomes" id="UP000221795">
    <property type="component" value="Segment"/>
</dbReference>
<dbReference type="Pfam" id="PF00149">
    <property type="entry name" value="Metallophos"/>
    <property type="match status" value="1"/>
</dbReference>
<accession>A0A217ER78</accession>
<gene>
    <name evidence="2" type="ORF">Goe3_c13600</name>
</gene>
<evidence type="ECO:0000313" key="2">
    <source>
        <dbReference type="EMBL" id="APZ82597.1"/>
    </source>
</evidence>